<dbReference type="RefSeq" id="WP_071122434.1">
    <property type="nucleotide sequence ID" value="NZ_JAQNSB010000030.1"/>
</dbReference>
<dbReference type="Proteomes" id="UP001214113">
    <property type="component" value="Unassembled WGS sequence"/>
</dbReference>
<accession>A0AAW6GGY6</accession>
<dbReference type="AlphaFoldDB" id="A0AAW6GGY6"/>
<sequence>MVYTVSSQMLVTTSTFRISCDAGSDDLLGDVPSGLLRVFDIKQSPADRLLLQMEVSVHCHREKQQGFTSLHSAVSHSVNEVGKHIYQ</sequence>
<reference evidence="1" key="1">
    <citation type="submission" date="2022-10" db="EMBL/GenBank/DDBJ databases">
        <title>Human gut microbiome strain richness.</title>
        <authorList>
            <person name="Chen-Liaw A."/>
        </authorList>
    </citation>
    <scope>NUCLEOTIDE SEQUENCE</scope>
    <source>
        <strain evidence="1">BSD2780061687st1_G10_BSD2780061687b_171204</strain>
    </source>
</reference>
<organism evidence="1 2">
    <name type="scientific">Bacteroides uniformis</name>
    <dbReference type="NCBI Taxonomy" id="820"/>
    <lineage>
        <taxon>Bacteria</taxon>
        <taxon>Pseudomonadati</taxon>
        <taxon>Bacteroidota</taxon>
        <taxon>Bacteroidia</taxon>
        <taxon>Bacteroidales</taxon>
        <taxon>Bacteroidaceae</taxon>
        <taxon>Bacteroides</taxon>
    </lineage>
</organism>
<evidence type="ECO:0000313" key="1">
    <source>
        <dbReference type="EMBL" id="MDC1856501.1"/>
    </source>
</evidence>
<gene>
    <name evidence="1" type="ORF">POZ22_17210</name>
</gene>
<evidence type="ECO:0000313" key="2">
    <source>
        <dbReference type="Proteomes" id="UP001214113"/>
    </source>
</evidence>
<proteinExistence type="predicted"/>
<name>A0AAW6GGY6_BACUN</name>
<dbReference type="EMBL" id="JAQNSB010000030">
    <property type="protein sequence ID" value="MDC1856501.1"/>
    <property type="molecule type" value="Genomic_DNA"/>
</dbReference>
<protein>
    <submittedName>
        <fullName evidence="1">Uncharacterized protein</fullName>
    </submittedName>
</protein>
<comment type="caution">
    <text evidence="1">The sequence shown here is derived from an EMBL/GenBank/DDBJ whole genome shotgun (WGS) entry which is preliminary data.</text>
</comment>